<organism evidence="10 11">
    <name type="scientific">Jeongeupia naejangsanensis</name>
    <dbReference type="NCBI Taxonomy" id="613195"/>
    <lineage>
        <taxon>Bacteria</taxon>
        <taxon>Pseudomonadati</taxon>
        <taxon>Pseudomonadota</taxon>
        <taxon>Betaproteobacteria</taxon>
        <taxon>Neisseriales</taxon>
        <taxon>Chitinibacteraceae</taxon>
        <taxon>Jeongeupia</taxon>
    </lineage>
</organism>
<evidence type="ECO:0000313" key="10">
    <source>
        <dbReference type="EMBL" id="MBM3117358.1"/>
    </source>
</evidence>
<dbReference type="NCBIfam" id="TIGR00858">
    <property type="entry name" value="bioF"/>
    <property type="match status" value="1"/>
</dbReference>
<comment type="catalytic activity">
    <reaction evidence="7 8">
        <text>6-carboxyhexanoyl-[ACP] + L-alanine + H(+) = (8S)-8-amino-7-oxononanoate + holo-[ACP] + CO2</text>
        <dbReference type="Rhea" id="RHEA:42288"/>
        <dbReference type="Rhea" id="RHEA-COMP:9685"/>
        <dbReference type="Rhea" id="RHEA-COMP:9955"/>
        <dbReference type="ChEBI" id="CHEBI:15378"/>
        <dbReference type="ChEBI" id="CHEBI:16526"/>
        <dbReference type="ChEBI" id="CHEBI:57972"/>
        <dbReference type="ChEBI" id="CHEBI:64479"/>
        <dbReference type="ChEBI" id="CHEBI:78846"/>
        <dbReference type="ChEBI" id="CHEBI:149468"/>
        <dbReference type="EC" id="2.3.1.47"/>
    </reaction>
</comment>
<evidence type="ECO:0000313" key="11">
    <source>
        <dbReference type="Proteomes" id="UP000809431"/>
    </source>
</evidence>
<dbReference type="InterPro" id="IPR004839">
    <property type="entry name" value="Aminotransferase_I/II_large"/>
</dbReference>
<keyword evidence="5 8" id="KW-0093">Biotin biosynthesis</keyword>
<comment type="pathway">
    <text evidence="2 8">Cofactor biosynthesis; biotin biosynthesis.</text>
</comment>
<comment type="similarity">
    <text evidence="8">Belongs to the class-II pyridoxal-phosphate-dependent aminotransferase family. BioF subfamily.</text>
</comment>
<evidence type="ECO:0000256" key="6">
    <source>
        <dbReference type="ARBA" id="ARBA00022898"/>
    </source>
</evidence>
<dbReference type="EC" id="2.3.1.47" evidence="8"/>
<comment type="subunit">
    <text evidence="3 8">Homodimer.</text>
</comment>
<evidence type="ECO:0000259" key="9">
    <source>
        <dbReference type="Pfam" id="PF00155"/>
    </source>
</evidence>
<gene>
    <name evidence="8 10" type="primary">bioF</name>
    <name evidence="10" type="ORF">JMJ54_16095</name>
</gene>
<dbReference type="PANTHER" id="PTHR13693">
    <property type="entry name" value="CLASS II AMINOTRANSFERASE/8-AMINO-7-OXONONANOATE SYNTHASE"/>
    <property type="match status" value="1"/>
</dbReference>
<dbReference type="Proteomes" id="UP000809431">
    <property type="component" value="Unassembled WGS sequence"/>
</dbReference>
<name>A0ABS2BP75_9NEIS</name>
<dbReference type="CDD" id="cd06454">
    <property type="entry name" value="KBL_like"/>
    <property type="match status" value="1"/>
</dbReference>
<keyword evidence="6 8" id="KW-0663">Pyridoxal phosphate</keyword>
<dbReference type="InterPro" id="IPR015421">
    <property type="entry name" value="PyrdxlP-dep_Trfase_major"/>
</dbReference>
<dbReference type="GO" id="GO:0008710">
    <property type="term" value="F:8-amino-7-oxononanoate synthase activity"/>
    <property type="evidence" value="ECO:0007669"/>
    <property type="project" value="UniProtKB-EC"/>
</dbReference>
<comment type="caution">
    <text evidence="10">The sequence shown here is derived from an EMBL/GenBank/DDBJ whole genome shotgun (WGS) entry which is preliminary data.</text>
</comment>
<feature type="binding site" evidence="8">
    <location>
        <position position="231"/>
    </location>
    <ligand>
        <name>pyridoxal 5'-phosphate</name>
        <dbReference type="ChEBI" id="CHEBI:597326"/>
    </ligand>
</feature>
<evidence type="ECO:0000256" key="3">
    <source>
        <dbReference type="ARBA" id="ARBA00011738"/>
    </source>
</evidence>
<keyword evidence="4 8" id="KW-0808">Transferase</keyword>
<dbReference type="HAMAP" id="MF_01693">
    <property type="entry name" value="BioF_aminotrans_2"/>
    <property type="match status" value="1"/>
</dbReference>
<dbReference type="InterPro" id="IPR015422">
    <property type="entry name" value="PyrdxlP-dep_Trfase_small"/>
</dbReference>
<feature type="modified residue" description="N6-(pyridoxal phosphate)lysine" evidence="8">
    <location>
        <position position="234"/>
    </location>
</feature>
<evidence type="ECO:0000256" key="4">
    <source>
        <dbReference type="ARBA" id="ARBA00022679"/>
    </source>
</evidence>
<dbReference type="InterPro" id="IPR022834">
    <property type="entry name" value="AONS_Proteobacteria"/>
</dbReference>
<evidence type="ECO:0000256" key="5">
    <source>
        <dbReference type="ARBA" id="ARBA00022756"/>
    </source>
</evidence>
<evidence type="ECO:0000256" key="8">
    <source>
        <dbReference type="HAMAP-Rule" id="MF_01693"/>
    </source>
</evidence>
<feature type="binding site" evidence="8">
    <location>
        <position position="20"/>
    </location>
    <ligand>
        <name>substrate</name>
    </ligand>
</feature>
<dbReference type="InterPro" id="IPR004723">
    <property type="entry name" value="AONS_Archaea/Proteobacteria"/>
</dbReference>
<proteinExistence type="inferred from homology"/>
<evidence type="ECO:0000256" key="7">
    <source>
        <dbReference type="ARBA" id="ARBA00047715"/>
    </source>
</evidence>
<feature type="binding site" evidence="8">
    <location>
        <position position="206"/>
    </location>
    <ligand>
        <name>pyridoxal 5'-phosphate</name>
        <dbReference type="ChEBI" id="CHEBI:597326"/>
    </ligand>
</feature>
<feature type="binding site" evidence="8">
    <location>
        <begin position="107"/>
        <end position="108"/>
    </location>
    <ligand>
        <name>pyridoxal 5'-phosphate</name>
        <dbReference type="ChEBI" id="CHEBI:597326"/>
    </ligand>
</feature>
<dbReference type="InterPro" id="IPR050087">
    <property type="entry name" value="AON_synthase_class-II"/>
</dbReference>
<feature type="binding site" evidence="8">
    <location>
        <position position="346"/>
    </location>
    <ligand>
        <name>substrate</name>
    </ligand>
</feature>
<keyword evidence="11" id="KW-1185">Reference proteome</keyword>
<dbReference type="InterPro" id="IPR015424">
    <property type="entry name" value="PyrdxlP-dep_Trfase"/>
</dbReference>
<comment type="cofactor">
    <cofactor evidence="1 8">
        <name>pyridoxal 5'-phosphate</name>
        <dbReference type="ChEBI" id="CHEBI:597326"/>
    </cofactor>
</comment>
<dbReference type="EMBL" id="JAESND010000009">
    <property type="protein sequence ID" value="MBM3117358.1"/>
    <property type="molecule type" value="Genomic_DNA"/>
</dbReference>
<dbReference type="SUPFAM" id="SSF53383">
    <property type="entry name" value="PLP-dependent transferases"/>
    <property type="match status" value="1"/>
</dbReference>
<feature type="binding site" evidence="8">
    <location>
        <position position="132"/>
    </location>
    <ligand>
        <name>substrate</name>
    </ligand>
</feature>
<protein>
    <recommendedName>
        <fullName evidence="8">8-amino-7-oxononanoate synthase</fullName>
        <shortName evidence="8">AONS</shortName>
        <ecNumber evidence="8">2.3.1.47</ecNumber>
    </recommendedName>
    <alternativeName>
        <fullName evidence="8">7-keto-8-amino-pelargonic acid synthase</fullName>
        <shortName evidence="8">7-KAP synthase</shortName>
        <shortName evidence="8">KAPA synthase</shortName>
    </alternativeName>
    <alternativeName>
        <fullName evidence="8">8-amino-7-ketopelargonate synthase</fullName>
    </alternativeName>
</protein>
<evidence type="ECO:0000256" key="2">
    <source>
        <dbReference type="ARBA" id="ARBA00004746"/>
    </source>
</evidence>
<evidence type="ECO:0000256" key="1">
    <source>
        <dbReference type="ARBA" id="ARBA00001933"/>
    </source>
</evidence>
<dbReference type="Pfam" id="PF00155">
    <property type="entry name" value="Aminotran_1_2"/>
    <property type="match status" value="1"/>
</dbReference>
<sequence>MPFDALDADLDARRVANLYRQRRVLDSPQGATVDVDGRRLVNFCSNDYLGLASHPDLIAAAQAGAARWGVGSGASHLVCGHSAAHEAMEQRLAAFVGKPAALSFSTGYMANLAAVTALVGRGDAIFADKLNHASLNDACQLSHAAFKRFAHNDLAQLERLLATTEADRRLIVVDAVFSMDGDCAPLAEIVRLAEQYDAWVYVDDAHGFGVLGDGRGSAIGIDSPRLIYMATLGKAAGVAGAFIAAEAVVIDYLVNMARPYIYTTAAPPPLAEAVLASVGLIEREHWRREALAMHINSLRAVLAGAGLMPSATPIQPLLVADSAVALRLSQCLGDAGLWVSAIRPPTVPTPRLRICLSATHDAGDVEHLGRTLLTLLQETR</sequence>
<feature type="binding site" evidence="8">
    <location>
        <position position="178"/>
    </location>
    <ligand>
        <name>pyridoxal 5'-phosphate</name>
        <dbReference type="ChEBI" id="CHEBI:597326"/>
    </ligand>
</feature>
<dbReference type="Gene3D" id="3.40.640.10">
    <property type="entry name" value="Type I PLP-dependent aspartate aminotransferase-like (Major domain)"/>
    <property type="match status" value="1"/>
</dbReference>
<feature type="domain" description="Aminotransferase class I/classII large" evidence="9">
    <location>
        <begin position="40"/>
        <end position="368"/>
    </location>
</feature>
<reference evidence="10 11" key="1">
    <citation type="submission" date="2021-01" db="EMBL/GenBank/DDBJ databases">
        <title>Draft Genome Sequence and Polyhydroxyalkanoate Biosynthetic Potential of Jeongeupia naejangsanensis Type Strain DSM 24253.</title>
        <authorList>
            <person name="Turrini P."/>
            <person name="Artuso I."/>
            <person name="Lugli G.A."/>
            <person name="Frangipani E."/>
            <person name="Ventura M."/>
            <person name="Visca P."/>
        </authorList>
    </citation>
    <scope>NUCLEOTIDE SEQUENCE [LARGE SCALE GENOMIC DNA]</scope>
    <source>
        <strain evidence="10 11">DSM 24253</strain>
    </source>
</reference>
<dbReference type="Gene3D" id="3.90.1150.10">
    <property type="entry name" value="Aspartate Aminotransferase, domain 1"/>
    <property type="match status" value="1"/>
</dbReference>
<comment type="function">
    <text evidence="8">Catalyzes the decarboxylative condensation of pimeloyl-[acyl-carrier protein] and L-alanine to produce 8-amino-7-oxononanoate (AON), [acyl-carrier protein], and carbon dioxide.</text>
</comment>
<dbReference type="RefSeq" id="WP_203539574.1">
    <property type="nucleotide sequence ID" value="NZ_JAESND010000009.1"/>
</dbReference>
<dbReference type="PANTHER" id="PTHR13693:SF100">
    <property type="entry name" value="8-AMINO-7-OXONONANOATE SYNTHASE"/>
    <property type="match status" value="1"/>
</dbReference>
<accession>A0ABS2BP75</accession>
<keyword evidence="10" id="KW-0012">Acyltransferase</keyword>